<keyword evidence="1" id="KW-0547">Nucleotide-binding</keyword>
<protein>
    <submittedName>
        <fullName evidence="5">DEAD/DEAH box helicase domain protein</fullName>
    </submittedName>
</protein>
<dbReference type="SMART" id="SM00487">
    <property type="entry name" value="DEXDc"/>
    <property type="match status" value="1"/>
</dbReference>
<dbReference type="PROSITE" id="PS51194">
    <property type="entry name" value="HELICASE_CTER"/>
    <property type="match status" value="1"/>
</dbReference>
<dbReference type="PANTHER" id="PTHR47957:SF3">
    <property type="entry name" value="ATP-DEPENDENT HELICASE HRQ1"/>
    <property type="match status" value="1"/>
</dbReference>
<evidence type="ECO:0000259" key="3">
    <source>
        <dbReference type="PROSITE" id="PS51192"/>
    </source>
</evidence>
<name>A0A117LH61_9CHLR</name>
<dbReference type="Gene3D" id="3.40.50.300">
    <property type="entry name" value="P-loop containing nucleotide triphosphate hydrolases"/>
    <property type="match status" value="2"/>
</dbReference>
<comment type="caution">
    <text evidence="5">The sequence shown here is derived from an EMBL/GenBank/DDBJ whole genome shotgun (WGS) entry which is preliminary data.</text>
</comment>
<dbReference type="SMART" id="SM00490">
    <property type="entry name" value="HELICc"/>
    <property type="match status" value="1"/>
</dbReference>
<dbReference type="InterPro" id="IPR014001">
    <property type="entry name" value="Helicase_ATP-bd"/>
</dbReference>
<dbReference type="Pfam" id="PF00270">
    <property type="entry name" value="DEAD"/>
    <property type="match status" value="1"/>
</dbReference>
<dbReference type="GO" id="GO:0036297">
    <property type="term" value="P:interstrand cross-link repair"/>
    <property type="evidence" value="ECO:0007669"/>
    <property type="project" value="TreeGrafter"/>
</dbReference>
<dbReference type="InterPro" id="IPR001650">
    <property type="entry name" value="Helicase_C-like"/>
</dbReference>
<keyword evidence="5" id="KW-0378">Hydrolase</keyword>
<dbReference type="GO" id="GO:0006289">
    <property type="term" value="P:nucleotide-excision repair"/>
    <property type="evidence" value="ECO:0007669"/>
    <property type="project" value="TreeGrafter"/>
</dbReference>
<accession>A0A117LH61</accession>
<evidence type="ECO:0000313" key="5">
    <source>
        <dbReference type="EMBL" id="KUK47003.1"/>
    </source>
</evidence>
<dbReference type="Pfam" id="PF09369">
    <property type="entry name" value="MZB"/>
    <property type="match status" value="1"/>
</dbReference>
<evidence type="ECO:0000256" key="2">
    <source>
        <dbReference type="ARBA" id="ARBA00022840"/>
    </source>
</evidence>
<evidence type="ECO:0000313" key="6">
    <source>
        <dbReference type="Proteomes" id="UP000064249"/>
    </source>
</evidence>
<dbReference type="GO" id="GO:0043138">
    <property type="term" value="F:3'-5' DNA helicase activity"/>
    <property type="evidence" value="ECO:0007669"/>
    <property type="project" value="TreeGrafter"/>
</dbReference>
<reference evidence="5 6" key="1">
    <citation type="journal article" date="2015" name="MBio">
        <title>Genome-Resolved Metagenomic Analysis Reveals Roles for Candidate Phyla and Other Microbial Community Members in Biogeochemical Transformations in Oil Reservoirs.</title>
        <authorList>
            <person name="Hu P."/>
            <person name="Tom L."/>
            <person name="Singh A."/>
            <person name="Thomas B.C."/>
            <person name="Baker B.J."/>
            <person name="Piceno Y.M."/>
            <person name="Andersen G.L."/>
            <person name="Banfield J.F."/>
        </authorList>
    </citation>
    <scope>NUCLEOTIDE SEQUENCE [LARGE SCALE GENOMIC DNA]</scope>
    <source>
        <strain evidence="5">46_16</strain>
    </source>
</reference>
<dbReference type="InterPro" id="IPR018973">
    <property type="entry name" value="MZB"/>
</dbReference>
<dbReference type="GO" id="GO:0005524">
    <property type="term" value="F:ATP binding"/>
    <property type="evidence" value="ECO:0007669"/>
    <property type="project" value="UniProtKB-KW"/>
</dbReference>
<dbReference type="Proteomes" id="UP000064249">
    <property type="component" value="Unassembled WGS sequence"/>
</dbReference>
<dbReference type="SUPFAM" id="SSF52540">
    <property type="entry name" value="P-loop containing nucleoside triphosphate hydrolases"/>
    <property type="match status" value="2"/>
</dbReference>
<gene>
    <name evidence="5" type="ORF">XD73_0072</name>
</gene>
<dbReference type="InterPro" id="IPR011545">
    <property type="entry name" value="DEAD/DEAH_box_helicase_dom"/>
</dbReference>
<proteinExistence type="predicted"/>
<feature type="domain" description="Helicase C-terminal" evidence="4">
    <location>
        <begin position="988"/>
        <end position="1155"/>
    </location>
</feature>
<dbReference type="PATRIC" id="fig|167964.4.peg.395"/>
<keyword evidence="5" id="KW-0347">Helicase</keyword>
<dbReference type="GO" id="GO:0003676">
    <property type="term" value="F:nucleic acid binding"/>
    <property type="evidence" value="ECO:0007669"/>
    <property type="project" value="InterPro"/>
</dbReference>
<keyword evidence="2" id="KW-0067">ATP-binding</keyword>
<feature type="domain" description="Helicase ATP-binding" evidence="3">
    <location>
        <begin position="98"/>
        <end position="314"/>
    </location>
</feature>
<dbReference type="EMBL" id="LGFU01000002">
    <property type="protein sequence ID" value="KUK47003.1"/>
    <property type="molecule type" value="Genomic_DNA"/>
</dbReference>
<dbReference type="Pfam" id="PF00271">
    <property type="entry name" value="Helicase_C"/>
    <property type="match status" value="1"/>
</dbReference>
<evidence type="ECO:0000256" key="1">
    <source>
        <dbReference type="ARBA" id="ARBA00022741"/>
    </source>
</evidence>
<dbReference type="PROSITE" id="PS51192">
    <property type="entry name" value="HELICASE_ATP_BIND_1"/>
    <property type="match status" value="1"/>
</dbReference>
<sequence length="1664" mass="189704">MAIHPIKTTEKIKKDYFSYLQTIKPFKEKWLRDEFAEAIHEPDMLVKGPILEISLPYKKGATLNHLINEGLLSDQFSQLDTNELPLERQLFVHQEKAIRKILNNRSVVIATGTGSGKTEAFLIPIINYLMREQEAGTLSKPGVRALLLYPMNALANDQIKRLRKLLKNYPKITFGRYVGETEHRKDKAKEVFAVNYPEEQPPLPNELLSREEMQETPPHILLTNYAMLEYLLLRPNDSPLFDGPTGKHWHFIVLDEAHVYDGANATEIAMLLRRLSDRIVQSQYGRLQNIATSATLGGGKEDFPLVAKFAKNLFNQSIVWDENNSDLQDVVEAERIPISGLGEIWGKGDSNFYGEIDDIVNETKKNDQINSLGFQRIVETCRNSKISESVVNDAIEDARKEPNDLTARYLFNILKGDQNVHSILSLLEKNIEGEYLNLQANPSLLTEIAEKIFEDDPNRNQTIIDLINLAVFARKNGEDLPLLPARYHLFARALEGAFICLNEDAHKDENSIASKRLFLKRQKYCPHCGSRVFEIANCTRCGTTYLIGDEKSGAELDESEFENQKLDHNFDYLTQSSALYDAVAAEHTNYYLRGNEYHDPDEDEFIASEESPTDFIGDSFKYELKYLCPSCGCIQNSKVKQCQCSAELKPVYKIDIGHKKTLRRCVSCSTRASGGVIFRFLTNQDAPVSIIADALYQELPSAREQLEENPGHGRKLLLFTDSRQNAAFFAPYIERAHKKILRRRVLLKTIMEDEQAKQGDFGSEDILPRLLQQADRAGLFSLDDTVDRKKRKMAVWLMQEFSPLDRRISLEGLGLIRFAPIFPEGWTPPTFLEDGPWEFNKSESEILIVNLLNTLRFQGAISFLFQDVVDLIKEFQEEFSPRLKYFYFRHQDSNQRKGIFSWMPSEGYSNARLDYLLKILENKGSYGKNNKENCLQLLDNLGKYLTKNQDIANSFLQTITMPQEGVVYQLNHKFWHIFPNISLPNNWMICDKCLNITYGSIADTCTTYGCNGKLVHINQYADILQSNIYRKKYQSDNIVPMITEEHTAQWKPQKAAEVQNKFIRGDINLLSCSTTFELGVDIGDLQAVMLRNMPPTTANYIQRAGRAGRRTDSAAFVVTYAQRRSHDLTHFDNPTKMVSGRIKPPSANLNNEKIIDRHVRSVAYAAFARWADKEHDRKFRYVSDFFFPDMPPTGCDLFRDYLYSKPKELEEALIRILPQQKLREIGVADWSWIKKIFNEEGNGFLDKAENDIKHEVDAFKQLQKEAADRENYSQAKKYQGIVRQILSREILGYLGSRNVLPKYGFPIDVVELKTNHLIGINFANDIELARDLRIAVSEFAPGGEVIAAKKVWHSGGIRLLPGKQLERFNFAICNKCQRFHYSPNELQSVCDCGEIISDSRTRGVFVIPENGFIARNEIGTPGEEPPQKTYASSIFFANYHLPDSSDIVVKDLELDQTLTTSTIRAYKRVSANGWLALVNDGYGRGFNLCNVCGWSEPVPLGPGFKLSTHKDPLTGRMCSNKNLDRINIGHHFMTDVLEIQLSGNNPLLHNSSAMISLLYALLDGASEAIGIRRNDIEGTFYYHSYGEPLSLIIYDNVPGGAGHVERIYEKLHESATIAFDKVSHCECGEDTSCYNCLRNYQNQRFHDKLQRGMARDLLSSMLNK</sequence>
<dbReference type="PANTHER" id="PTHR47957">
    <property type="entry name" value="ATP-DEPENDENT HELICASE HRQ1"/>
    <property type="match status" value="1"/>
</dbReference>
<organism evidence="5 6">
    <name type="scientific">Anaerolinea thermophila</name>
    <dbReference type="NCBI Taxonomy" id="167964"/>
    <lineage>
        <taxon>Bacteria</taxon>
        <taxon>Bacillati</taxon>
        <taxon>Chloroflexota</taxon>
        <taxon>Anaerolineae</taxon>
        <taxon>Anaerolineales</taxon>
        <taxon>Anaerolineaceae</taxon>
        <taxon>Anaerolinea</taxon>
    </lineage>
</organism>
<dbReference type="InterPro" id="IPR027417">
    <property type="entry name" value="P-loop_NTPase"/>
</dbReference>
<evidence type="ECO:0000259" key="4">
    <source>
        <dbReference type="PROSITE" id="PS51194"/>
    </source>
</evidence>